<gene>
    <name evidence="2" type="primary">106095299</name>
</gene>
<proteinExistence type="predicted"/>
<feature type="signal peptide" evidence="1">
    <location>
        <begin position="1"/>
        <end position="23"/>
    </location>
</feature>
<dbReference type="EnsemblMetazoa" id="SCAU004520-RA">
    <property type="protein sequence ID" value="SCAU004520-PA"/>
    <property type="gene ID" value="SCAU004520"/>
</dbReference>
<evidence type="ECO:0000313" key="2">
    <source>
        <dbReference type="EnsemblMetazoa" id="SCAU004520-PA"/>
    </source>
</evidence>
<name>A0A1I8P3H6_STOCA</name>
<dbReference type="Proteomes" id="UP000095300">
    <property type="component" value="Unassembled WGS sequence"/>
</dbReference>
<keyword evidence="1" id="KW-0732">Signal</keyword>
<accession>A0A1I8P3H6</accession>
<reference evidence="2" key="1">
    <citation type="submission" date="2020-05" db="UniProtKB">
        <authorList>
            <consortium name="EnsemblMetazoa"/>
        </authorList>
    </citation>
    <scope>IDENTIFICATION</scope>
    <source>
        <strain evidence="2">USDA</strain>
    </source>
</reference>
<protein>
    <submittedName>
        <fullName evidence="2">Uncharacterized protein</fullName>
    </submittedName>
</protein>
<organism evidence="2 3">
    <name type="scientific">Stomoxys calcitrans</name>
    <name type="common">Stable fly</name>
    <name type="synonym">Conops calcitrans</name>
    <dbReference type="NCBI Taxonomy" id="35570"/>
    <lineage>
        <taxon>Eukaryota</taxon>
        <taxon>Metazoa</taxon>
        <taxon>Ecdysozoa</taxon>
        <taxon>Arthropoda</taxon>
        <taxon>Hexapoda</taxon>
        <taxon>Insecta</taxon>
        <taxon>Pterygota</taxon>
        <taxon>Neoptera</taxon>
        <taxon>Endopterygota</taxon>
        <taxon>Diptera</taxon>
        <taxon>Brachycera</taxon>
        <taxon>Muscomorpha</taxon>
        <taxon>Muscoidea</taxon>
        <taxon>Muscidae</taxon>
        <taxon>Stomoxys</taxon>
    </lineage>
</organism>
<dbReference type="Pfam" id="PF06477">
    <property type="entry name" value="DUF1091"/>
    <property type="match status" value="1"/>
</dbReference>
<dbReference type="VEuPathDB" id="VectorBase:SCAU004520"/>
<feature type="chain" id="PRO_5009325960" evidence="1">
    <location>
        <begin position="24"/>
        <end position="165"/>
    </location>
</feature>
<dbReference type="PANTHER" id="PTHR20898:SF0">
    <property type="entry name" value="DAEDALUS ON 3-RELATED"/>
    <property type="match status" value="1"/>
</dbReference>
<dbReference type="PANTHER" id="PTHR20898">
    <property type="entry name" value="DAEDALUS ON 3-RELATED-RELATED"/>
    <property type="match status" value="1"/>
</dbReference>
<evidence type="ECO:0000256" key="1">
    <source>
        <dbReference type="SAM" id="SignalP"/>
    </source>
</evidence>
<sequence length="165" mass="18592">MILIGNILEGLVIIALRVPFSLCFRSFTTEINTIHYEFNSKILSNFSLELLSCNDRNKINGSFSLAKNLNGMDALNWVTLDTKNGKQPTLYNLTSDVCKFVGKYDDYFNPVHSGVVKLIKKFIKGLPPHCPFKKSNTISVMGFYLDEDLLPPYLPDVNFTGFLGL</sequence>
<keyword evidence="3" id="KW-1185">Reference proteome</keyword>
<dbReference type="AlphaFoldDB" id="A0A1I8P3H6"/>
<dbReference type="InterPro" id="IPR010512">
    <property type="entry name" value="DUF1091"/>
</dbReference>
<evidence type="ECO:0000313" key="3">
    <source>
        <dbReference type="Proteomes" id="UP000095300"/>
    </source>
</evidence>